<comment type="cofactor">
    <cofactor evidence="3">
        <name>Zn(2+)</name>
        <dbReference type="ChEBI" id="CHEBI:29105"/>
    </cofactor>
    <text evidence="3">Binds 1 divalent metal cation per subunit.</text>
</comment>
<feature type="binding site" evidence="3">
    <location>
        <position position="147"/>
    </location>
    <ligand>
        <name>a divalent metal cation</name>
        <dbReference type="ChEBI" id="CHEBI:60240"/>
    </ligand>
</feature>
<evidence type="ECO:0000313" key="6">
    <source>
        <dbReference type="Proteomes" id="UP000244450"/>
    </source>
</evidence>
<reference evidence="5 6" key="1">
    <citation type="submission" date="2018-04" db="EMBL/GenBank/DDBJ databases">
        <title>Chitinophaga fuyangensis sp. nov., isolated from soil in a chemical factory.</title>
        <authorList>
            <person name="Chen K."/>
        </authorList>
    </citation>
    <scope>NUCLEOTIDE SEQUENCE [LARGE SCALE GENOMIC DNA]</scope>
    <source>
        <strain evidence="5 6">LY-1</strain>
    </source>
</reference>
<keyword evidence="3" id="KW-0862">Zinc</keyword>
<feature type="active site" description="Proton donor/acceptor" evidence="2">
    <location>
        <position position="196"/>
    </location>
</feature>
<dbReference type="GO" id="GO:0019853">
    <property type="term" value="P:L-ascorbic acid biosynthetic process"/>
    <property type="evidence" value="ECO:0007669"/>
    <property type="project" value="TreeGrafter"/>
</dbReference>
<organism evidence="5 6">
    <name type="scientific">Chitinophaga parva</name>
    <dbReference type="NCBI Taxonomy" id="2169414"/>
    <lineage>
        <taxon>Bacteria</taxon>
        <taxon>Pseudomonadati</taxon>
        <taxon>Bacteroidota</taxon>
        <taxon>Chitinophagia</taxon>
        <taxon>Chitinophagales</taxon>
        <taxon>Chitinophagaceae</taxon>
        <taxon>Chitinophaga</taxon>
    </lineage>
</organism>
<sequence length="291" mass="31953">MPMIKIVSEQKCLLGEGPVWDASNHLICWIDILKGMIYALDPDSGFLKTITTNRVLGAVCICEDGNFLGAFQDGFGFIDRNTGAVNIVSDPERHLPGNRFNDGKCDPSGRFWAGTMSLTEAPAAGTVYMLGQALSISRKIEGTTISNGMTWSPDQRFFYFIDSTTGSVVRYHYDQSGEISGIKTVVEFVPEDGIPDGMTVDTEGMLWIAHWNGWQVSRWDPATGKKLLSIPLPVANVTSCTFGGEKLQDLYITTARKGLTAAELNEQHLAGSLFVWENTGYTGIPAFEYKK</sequence>
<dbReference type="PANTHER" id="PTHR10907:SF47">
    <property type="entry name" value="REGUCALCIN"/>
    <property type="match status" value="1"/>
</dbReference>
<protein>
    <submittedName>
        <fullName evidence="5">SMP-30/gluconolaconase/LRE domain protein</fullName>
    </submittedName>
</protein>
<dbReference type="AlphaFoldDB" id="A0A2T7BEB4"/>
<comment type="similarity">
    <text evidence="1">Belongs to the SMP-30/CGR1 family.</text>
</comment>
<feature type="binding site" evidence="3">
    <location>
        <position position="99"/>
    </location>
    <ligand>
        <name>substrate</name>
    </ligand>
</feature>
<evidence type="ECO:0000256" key="1">
    <source>
        <dbReference type="ARBA" id="ARBA00008853"/>
    </source>
</evidence>
<keyword evidence="3" id="KW-0479">Metal-binding</keyword>
<evidence type="ECO:0000256" key="3">
    <source>
        <dbReference type="PIRSR" id="PIRSR605511-2"/>
    </source>
</evidence>
<dbReference type="PANTHER" id="PTHR10907">
    <property type="entry name" value="REGUCALCIN"/>
    <property type="match status" value="1"/>
</dbReference>
<dbReference type="PRINTS" id="PR01790">
    <property type="entry name" value="SMP30FAMILY"/>
</dbReference>
<evidence type="ECO:0000259" key="4">
    <source>
        <dbReference type="Pfam" id="PF08450"/>
    </source>
</evidence>
<dbReference type="Proteomes" id="UP000244450">
    <property type="component" value="Unassembled WGS sequence"/>
</dbReference>
<name>A0A2T7BEB4_9BACT</name>
<dbReference type="InterPro" id="IPR011042">
    <property type="entry name" value="6-blade_b-propeller_TolB-like"/>
</dbReference>
<dbReference type="Pfam" id="PF08450">
    <property type="entry name" value="SGL"/>
    <property type="match status" value="1"/>
</dbReference>
<evidence type="ECO:0000256" key="2">
    <source>
        <dbReference type="PIRSR" id="PIRSR605511-1"/>
    </source>
</evidence>
<keyword evidence="6" id="KW-1185">Reference proteome</keyword>
<proteinExistence type="inferred from homology"/>
<dbReference type="GO" id="GO:0005509">
    <property type="term" value="F:calcium ion binding"/>
    <property type="evidence" value="ECO:0007669"/>
    <property type="project" value="TreeGrafter"/>
</dbReference>
<feature type="binding site" evidence="3">
    <location>
        <position position="16"/>
    </location>
    <ligand>
        <name>a divalent metal cation</name>
        <dbReference type="ChEBI" id="CHEBI:60240"/>
    </ligand>
</feature>
<dbReference type="GO" id="GO:0004341">
    <property type="term" value="F:gluconolactonase activity"/>
    <property type="evidence" value="ECO:0007669"/>
    <property type="project" value="TreeGrafter"/>
</dbReference>
<accession>A0A2T7BEB4</accession>
<dbReference type="Gene3D" id="2.120.10.30">
    <property type="entry name" value="TolB, C-terminal domain"/>
    <property type="match status" value="1"/>
</dbReference>
<feature type="binding site" evidence="3">
    <location>
        <position position="196"/>
    </location>
    <ligand>
        <name>a divalent metal cation</name>
        <dbReference type="ChEBI" id="CHEBI:60240"/>
    </ligand>
</feature>
<dbReference type="InterPro" id="IPR005511">
    <property type="entry name" value="SMP-30"/>
</dbReference>
<feature type="domain" description="SMP-30/Gluconolactonase/LRE-like region" evidence="4">
    <location>
        <begin position="14"/>
        <end position="256"/>
    </location>
</feature>
<evidence type="ECO:0000313" key="5">
    <source>
        <dbReference type="EMBL" id="PUZ23446.1"/>
    </source>
</evidence>
<gene>
    <name evidence="5" type="ORF">DCC81_19290</name>
</gene>
<dbReference type="OrthoDB" id="2633250at2"/>
<feature type="binding site" evidence="3">
    <location>
        <position position="101"/>
    </location>
    <ligand>
        <name>substrate</name>
    </ligand>
</feature>
<comment type="caution">
    <text evidence="5">The sequence shown here is derived from an EMBL/GenBank/DDBJ whole genome shotgun (WGS) entry which is preliminary data.</text>
</comment>
<dbReference type="EMBL" id="QCYK01000003">
    <property type="protein sequence ID" value="PUZ23446.1"/>
    <property type="molecule type" value="Genomic_DNA"/>
</dbReference>
<dbReference type="InterPro" id="IPR013658">
    <property type="entry name" value="SGL"/>
</dbReference>
<dbReference type="SUPFAM" id="SSF63829">
    <property type="entry name" value="Calcium-dependent phosphotriesterase"/>
    <property type="match status" value="1"/>
</dbReference>